<evidence type="ECO:0000313" key="3">
    <source>
        <dbReference type="Proteomes" id="UP000332933"/>
    </source>
</evidence>
<evidence type="ECO:0000313" key="2">
    <source>
        <dbReference type="EMBL" id="VFT97508.1"/>
    </source>
</evidence>
<dbReference type="OrthoDB" id="9970095at2759"/>
<accession>A0A485LG25</accession>
<protein>
    <submittedName>
        <fullName evidence="2">Aste57867_20829 protein</fullName>
    </submittedName>
</protein>
<dbReference type="SUPFAM" id="SSF143410">
    <property type="entry name" value="DOPA-like"/>
    <property type="match status" value="1"/>
</dbReference>
<dbReference type="Proteomes" id="UP000332933">
    <property type="component" value="Unassembled WGS sequence"/>
</dbReference>
<proteinExistence type="predicted"/>
<keyword evidence="3" id="KW-1185">Reference proteome</keyword>
<dbReference type="EMBL" id="VJMH01006918">
    <property type="protein sequence ID" value="KAF0687430.1"/>
    <property type="molecule type" value="Genomic_DNA"/>
</dbReference>
<dbReference type="InterPro" id="IPR014980">
    <property type="entry name" value="DOPA_dioxygen"/>
</dbReference>
<dbReference type="InterPro" id="IPR023389">
    <property type="entry name" value="DOPA-like_sf"/>
</dbReference>
<reference evidence="2 3" key="1">
    <citation type="submission" date="2019-03" db="EMBL/GenBank/DDBJ databases">
        <authorList>
            <person name="Gaulin E."/>
            <person name="Dumas B."/>
        </authorList>
    </citation>
    <scope>NUCLEOTIDE SEQUENCE [LARGE SCALE GENOMIC DNA]</scope>
    <source>
        <strain evidence="2">CBS 568.67</strain>
    </source>
</reference>
<organism evidence="2 3">
    <name type="scientific">Aphanomyces stellatus</name>
    <dbReference type="NCBI Taxonomy" id="120398"/>
    <lineage>
        <taxon>Eukaryota</taxon>
        <taxon>Sar</taxon>
        <taxon>Stramenopiles</taxon>
        <taxon>Oomycota</taxon>
        <taxon>Saprolegniomycetes</taxon>
        <taxon>Saprolegniales</taxon>
        <taxon>Verrucalvaceae</taxon>
        <taxon>Aphanomyces</taxon>
    </lineage>
</organism>
<reference evidence="1" key="2">
    <citation type="submission" date="2019-06" db="EMBL/GenBank/DDBJ databases">
        <title>Genomics analysis of Aphanomyces spp. identifies a new class of oomycete effector associated with host adaptation.</title>
        <authorList>
            <person name="Gaulin E."/>
        </authorList>
    </citation>
    <scope>NUCLEOTIDE SEQUENCE</scope>
    <source>
        <strain evidence="1">CBS 578.67</strain>
    </source>
</reference>
<dbReference type="EMBL" id="CAADRA010006944">
    <property type="protein sequence ID" value="VFT97508.1"/>
    <property type="molecule type" value="Genomic_DNA"/>
</dbReference>
<gene>
    <name evidence="2" type="primary">Aste57867_20829</name>
    <name evidence="1" type="ORF">As57867_020761</name>
    <name evidence="2" type="ORF">ASTE57867_20829</name>
</gene>
<sequence length="163" mass="18214">MQLLEWHFHTYFDETDPAEVAKAVAIRNALVANLEGPSRAFVAVPLHHYVGNNTDVVQPRTTPTHGLNMKPVGPHPIGSFETWVPVESFAAAYAWFTLHRNGLHVLVHPLSVEEIIDHSDRAAWMGTPQTLDFSALQDLYDEVPLQNPHFQLGYSNPNALSTQ</sequence>
<dbReference type="PANTHER" id="PTHR36423">
    <property type="entry name" value="AFR070WP"/>
    <property type="match status" value="1"/>
</dbReference>
<dbReference type="AlphaFoldDB" id="A0A485LG25"/>
<evidence type="ECO:0000313" key="1">
    <source>
        <dbReference type="EMBL" id="KAF0687430.1"/>
    </source>
</evidence>
<dbReference type="Gene3D" id="3.30.70.1240">
    <property type="entry name" value="DOPA-like domains"/>
    <property type="match status" value="1"/>
</dbReference>
<dbReference type="Pfam" id="PF08883">
    <property type="entry name" value="DOPA_dioxygen"/>
    <property type="match status" value="1"/>
</dbReference>
<name>A0A485LG25_9STRA</name>
<dbReference type="PANTHER" id="PTHR36423:SF2">
    <property type="entry name" value="AFR070WP"/>
    <property type="match status" value="1"/>
</dbReference>